<evidence type="ECO:0000313" key="5">
    <source>
        <dbReference type="Proteomes" id="UP000517753"/>
    </source>
</evidence>
<dbReference type="Pfam" id="PF00072">
    <property type="entry name" value="Response_reg"/>
    <property type="match status" value="1"/>
</dbReference>
<evidence type="ECO:0000256" key="1">
    <source>
        <dbReference type="ARBA" id="ARBA00022553"/>
    </source>
</evidence>
<accession>A0A7Y9K256</accession>
<evidence type="ECO:0000313" key="4">
    <source>
        <dbReference type="EMBL" id="NYD89075.1"/>
    </source>
</evidence>
<dbReference type="InterPro" id="IPR001789">
    <property type="entry name" value="Sig_transdc_resp-reg_receiver"/>
</dbReference>
<reference evidence="4 5" key="1">
    <citation type="submission" date="2020-08" db="EMBL/GenBank/DDBJ databases">
        <title>The Agave Microbiome: Exploring the role of microbial communities in plant adaptations to desert environments.</title>
        <authorList>
            <person name="Partida-Martinez L.P."/>
        </authorList>
    </citation>
    <scope>NUCLEOTIDE SEQUENCE [LARGE SCALE GENOMIC DNA]</scope>
    <source>
        <strain evidence="4 5">AS2.3</strain>
    </source>
</reference>
<evidence type="ECO:0000259" key="3">
    <source>
        <dbReference type="PROSITE" id="PS50110"/>
    </source>
</evidence>
<dbReference type="EMBL" id="JACCBY010000001">
    <property type="protein sequence ID" value="NYD89075.1"/>
    <property type="molecule type" value="Genomic_DNA"/>
</dbReference>
<keyword evidence="5" id="KW-1185">Reference proteome</keyword>
<feature type="modified residue" description="4-aspartylphosphate" evidence="2">
    <location>
        <position position="53"/>
    </location>
</feature>
<dbReference type="Proteomes" id="UP000517753">
    <property type="component" value="Unassembled WGS sequence"/>
</dbReference>
<dbReference type="Gene3D" id="3.40.50.2300">
    <property type="match status" value="1"/>
</dbReference>
<dbReference type="GO" id="GO:0000160">
    <property type="term" value="P:phosphorelay signal transduction system"/>
    <property type="evidence" value="ECO:0007669"/>
    <property type="project" value="InterPro"/>
</dbReference>
<dbReference type="InterPro" id="IPR011006">
    <property type="entry name" value="CheY-like_superfamily"/>
</dbReference>
<gene>
    <name evidence="4" type="ORF">HD841_000844</name>
</gene>
<comment type="caution">
    <text evidence="4">The sequence shown here is derived from an EMBL/GenBank/DDBJ whole genome shotgun (WGS) entry which is preliminary data.</text>
</comment>
<dbReference type="PANTHER" id="PTHR44591:SF3">
    <property type="entry name" value="RESPONSE REGULATORY DOMAIN-CONTAINING PROTEIN"/>
    <property type="match status" value="1"/>
</dbReference>
<organism evidence="4 5">
    <name type="scientific">Sphingomonas melonis</name>
    <dbReference type="NCBI Taxonomy" id="152682"/>
    <lineage>
        <taxon>Bacteria</taxon>
        <taxon>Pseudomonadati</taxon>
        <taxon>Pseudomonadota</taxon>
        <taxon>Alphaproteobacteria</taxon>
        <taxon>Sphingomonadales</taxon>
        <taxon>Sphingomonadaceae</taxon>
        <taxon>Sphingomonas</taxon>
    </lineage>
</organism>
<name>A0A7Y9K256_9SPHN</name>
<keyword evidence="1 2" id="KW-0597">Phosphoprotein</keyword>
<dbReference type="SMART" id="SM00448">
    <property type="entry name" value="REC"/>
    <property type="match status" value="1"/>
</dbReference>
<proteinExistence type="predicted"/>
<dbReference type="InterPro" id="IPR050595">
    <property type="entry name" value="Bact_response_regulator"/>
</dbReference>
<sequence>MCHILIIEDEPFVAMNIQLLFEDEGVTSFEIASTEAEAVAAAMDRRPDLITSDVRLLEGTGPRAVAEIFARLGHVPVIFITGTPSECVPAPASALILSKPLQRGALEAAFRQLR</sequence>
<feature type="domain" description="Response regulatory" evidence="3">
    <location>
        <begin position="3"/>
        <end position="114"/>
    </location>
</feature>
<dbReference type="PANTHER" id="PTHR44591">
    <property type="entry name" value="STRESS RESPONSE REGULATOR PROTEIN 1"/>
    <property type="match status" value="1"/>
</dbReference>
<dbReference type="AlphaFoldDB" id="A0A7Y9K256"/>
<evidence type="ECO:0000256" key="2">
    <source>
        <dbReference type="PROSITE-ProRule" id="PRU00169"/>
    </source>
</evidence>
<dbReference type="PROSITE" id="PS50110">
    <property type="entry name" value="RESPONSE_REGULATORY"/>
    <property type="match status" value="1"/>
</dbReference>
<protein>
    <submittedName>
        <fullName evidence="4">CheY-like chemotaxis protein</fullName>
    </submittedName>
</protein>
<dbReference type="SUPFAM" id="SSF52172">
    <property type="entry name" value="CheY-like"/>
    <property type="match status" value="1"/>
</dbReference>